<proteinExistence type="predicted"/>
<keyword evidence="1" id="KW-0732">Signal</keyword>
<evidence type="ECO:0000313" key="3">
    <source>
        <dbReference type="WBParaSite" id="maker-unitig_31811-snap-gene-0.1-mRNA-1"/>
    </source>
</evidence>
<keyword evidence="2" id="KW-1185">Reference proteome</keyword>
<evidence type="ECO:0000256" key="1">
    <source>
        <dbReference type="SAM" id="SignalP"/>
    </source>
</evidence>
<dbReference type="Proteomes" id="UP000095280">
    <property type="component" value="Unplaced"/>
</dbReference>
<name>A0A1I8FEL3_9PLAT</name>
<evidence type="ECO:0000313" key="2">
    <source>
        <dbReference type="Proteomes" id="UP000095280"/>
    </source>
</evidence>
<reference evidence="3" key="1">
    <citation type="submission" date="2016-11" db="UniProtKB">
        <authorList>
            <consortium name="WormBaseParasite"/>
        </authorList>
    </citation>
    <scope>IDENTIFICATION</scope>
</reference>
<organism evidence="2 3">
    <name type="scientific">Macrostomum lignano</name>
    <dbReference type="NCBI Taxonomy" id="282301"/>
    <lineage>
        <taxon>Eukaryota</taxon>
        <taxon>Metazoa</taxon>
        <taxon>Spiralia</taxon>
        <taxon>Lophotrochozoa</taxon>
        <taxon>Platyhelminthes</taxon>
        <taxon>Rhabditophora</taxon>
        <taxon>Macrostomorpha</taxon>
        <taxon>Macrostomida</taxon>
        <taxon>Macrostomidae</taxon>
        <taxon>Macrostomum</taxon>
    </lineage>
</organism>
<protein>
    <submittedName>
        <fullName evidence="3">Abhydrolase_3 domain-containing protein</fullName>
    </submittedName>
</protein>
<feature type="signal peptide" evidence="1">
    <location>
        <begin position="1"/>
        <end position="28"/>
    </location>
</feature>
<feature type="chain" id="PRO_5009318652" evidence="1">
    <location>
        <begin position="29"/>
        <end position="244"/>
    </location>
</feature>
<dbReference type="WBParaSite" id="maker-unitig_31811-snap-gene-0.1-mRNA-1">
    <property type="protein sequence ID" value="maker-unitig_31811-snap-gene-0.1-mRNA-1"/>
    <property type="gene ID" value="maker-unitig_31811-snap-gene-0.1"/>
</dbReference>
<dbReference type="AlphaFoldDB" id="A0A1I8FEL3"/>
<accession>A0A1I8FEL3</accession>
<sequence>VEVLVRIGRWRLFIRHFLLLFRDGSLEGASVRRGGRALSCCWMLGGADHAAGAWLVVASAWLDPPFNAVWAGVCLFIPGDCFVACAACQSLTSAALFPCVPESPSISCRCGRVDEATALMNRVAAGNGIQEKAHTETPAGLQPGVHAQFGVAPARSRMRALRSDAASALLDLFSRRPAASAAAHLEFNSAVHCVTMALPAVVSELFKRVEAYGGSALQSAAPGTVTRRPVRLLTTAHSNACDTP</sequence>